<dbReference type="GO" id="GO:0030246">
    <property type="term" value="F:carbohydrate binding"/>
    <property type="evidence" value="ECO:0007669"/>
    <property type="project" value="UniProtKB-KW"/>
</dbReference>
<dbReference type="InterPro" id="IPR007110">
    <property type="entry name" value="Ig-like_dom"/>
</dbReference>
<name>A0A8C3BMY2_CAIMO</name>
<accession>A0A8C3BMY2</accession>
<dbReference type="CDD" id="cd00096">
    <property type="entry name" value="Ig"/>
    <property type="match status" value="1"/>
</dbReference>
<dbReference type="InterPro" id="IPR036179">
    <property type="entry name" value="Ig-like_dom_sf"/>
</dbReference>
<dbReference type="InterPro" id="IPR013783">
    <property type="entry name" value="Ig-like_fold"/>
</dbReference>
<dbReference type="PANTHER" id="PTHR12035:SF107">
    <property type="entry name" value="MYELIN-ASSOCIATED GLYCOPROTEIN"/>
    <property type="match status" value="1"/>
</dbReference>
<evidence type="ECO:0000256" key="2">
    <source>
        <dbReference type="ARBA" id="ARBA00022692"/>
    </source>
</evidence>
<protein>
    <submittedName>
        <fullName evidence="12">Myelin associated glycoprotein</fullName>
    </submittedName>
</protein>
<keyword evidence="13" id="KW-1185">Reference proteome</keyword>
<evidence type="ECO:0000256" key="7">
    <source>
        <dbReference type="ARBA" id="ARBA00038361"/>
    </source>
</evidence>
<organism evidence="12 13">
    <name type="scientific">Cairina moschata</name>
    <name type="common">Muscovy duck</name>
    <dbReference type="NCBI Taxonomy" id="8855"/>
    <lineage>
        <taxon>Eukaryota</taxon>
        <taxon>Metazoa</taxon>
        <taxon>Chordata</taxon>
        <taxon>Craniata</taxon>
        <taxon>Vertebrata</taxon>
        <taxon>Euteleostomi</taxon>
        <taxon>Archelosauria</taxon>
        <taxon>Archosauria</taxon>
        <taxon>Dinosauria</taxon>
        <taxon>Saurischia</taxon>
        <taxon>Theropoda</taxon>
        <taxon>Coelurosauria</taxon>
        <taxon>Aves</taxon>
        <taxon>Neognathae</taxon>
        <taxon>Galloanserae</taxon>
        <taxon>Anseriformes</taxon>
        <taxon>Anatidae</taxon>
        <taxon>Anatinae</taxon>
        <taxon>Cairina</taxon>
    </lineage>
</organism>
<dbReference type="Gene3D" id="2.60.40.10">
    <property type="entry name" value="Immunoglobulins"/>
    <property type="match status" value="3"/>
</dbReference>
<dbReference type="SMART" id="SM00409">
    <property type="entry name" value="IG"/>
    <property type="match status" value="2"/>
</dbReference>
<feature type="compositionally biased region" description="Pro residues" evidence="8">
    <location>
        <begin position="548"/>
        <end position="558"/>
    </location>
</feature>
<dbReference type="AlphaFoldDB" id="A0A8C3BMY2"/>
<dbReference type="InterPro" id="IPR003599">
    <property type="entry name" value="Ig_sub"/>
</dbReference>
<dbReference type="SMART" id="SM00408">
    <property type="entry name" value="IGc2"/>
    <property type="match status" value="1"/>
</dbReference>
<keyword evidence="4" id="KW-0130">Cell adhesion</keyword>
<evidence type="ECO:0000313" key="12">
    <source>
        <dbReference type="Ensembl" id="ENSCMMP00000007565.1"/>
    </source>
</evidence>
<reference evidence="12" key="2">
    <citation type="submission" date="2025-09" db="UniProtKB">
        <authorList>
            <consortium name="Ensembl"/>
        </authorList>
    </citation>
    <scope>IDENTIFICATION</scope>
</reference>
<dbReference type="InterPro" id="IPR003598">
    <property type="entry name" value="Ig_sub2"/>
</dbReference>
<keyword evidence="5 9" id="KW-1133">Transmembrane helix</keyword>
<evidence type="ECO:0000256" key="10">
    <source>
        <dbReference type="SAM" id="SignalP"/>
    </source>
</evidence>
<reference evidence="12" key="1">
    <citation type="submission" date="2025-08" db="UniProtKB">
        <authorList>
            <consortium name="Ensembl"/>
        </authorList>
    </citation>
    <scope>IDENTIFICATION</scope>
</reference>
<dbReference type="SUPFAM" id="SSF48726">
    <property type="entry name" value="Immunoglobulin"/>
    <property type="match status" value="3"/>
</dbReference>
<dbReference type="GO" id="GO:0007155">
    <property type="term" value="P:cell adhesion"/>
    <property type="evidence" value="ECO:0007669"/>
    <property type="project" value="UniProtKB-KW"/>
</dbReference>
<evidence type="ECO:0000256" key="5">
    <source>
        <dbReference type="ARBA" id="ARBA00022989"/>
    </source>
</evidence>
<evidence type="ECO:0000313" key="13">
    <source>
        <dbReference type="Proteomes" id="UP000694556"/>
    </source>
</evidence>
<evidence type="ECO:0000259" key="11">
    <source>
        <dbReference type="PROSITE" id="PS50835"/>
    </source>
</evidence>
<keyword evidence="6 9" id="KW-0472">Membrane</keyword>
<dbReference type="GO" id="GO:0005886">
    <property type="term" value="C:plasma membrane"/>
    <property type="evidence" value="ECO:0007669"/>
    <property type="project" value="TreeGrafter"/>
</dbReference>
<feature type="signal peptide" evidence="10">
    <location>
        <begin position="1"/>
        <end position="25"/>
    </location>
</feature>
<feature type="transmembrane region" description="Helical" evidence="9">
    <location>
        <begin position="468"/>
        <end position="491"/>
    </location>
</feature>
<evidence type="ECO:0000256" key="8">
    <source>
        <dbReference type="SAM" id="MobiDB-lite"/>
    </source>
</evidence>
<proteinExistence type="inferred from homology"/>
<sequence length="575" mass="60942">MAPTGVASLPVALLLLLLLPPGTRGGSWAAWMPPAVAGLEGTCVVLPCRFEYPEELRPAAVHGLWYFGSPYPKSYPPVVARSRPAAVHESFAGRAELLGDPGLRDCSLRLWRLSPELAGKYYFRGDLGGYNQYSFSEHTTLEVLARPVLEVPPEVVAGAEVELRCRVPDNCPELPPLLGWEGAEGLEGAAGGEVREDAGGARNLLGLLRFRPRREDGGRRLGCSVAFANTSLAFEASVALDVQYEPQVVGLWGPSEVVEGARVELGCEAEGRPLPLLSWFRGAAVLREEPAAPALRLLLPRVAPAHAGAYSCVAENRHGRHNHPSWDPGVRPPPRRALGLLCPFWGHPISPIFPPPDNPDPPVVLPESRCTAGGGEGVRCVCSAAAVPEAAVLFELPSRNLTVAEGHRDFAAAPRGGPGTGGGPGGVVTGILTLRGALEPRLAVLCAARNAHGTTARQLRFHHPGGLVWAKVGPVGAVVAFAIVIALVCYLSQSRRKYWEGEEGGDFGGREGTRGGHRGVTVPSPCPQARWLRGAVGRWALGAREGPGAPPEPPPPKPGRGSPEEPPEYAEIRVK</sequence>
<dbReference type="InterPro" id="IPR051036">
    <property type="entry name" value="SIGLEC"/>
</dbReference>
<dbReference type="GO" id="GO:0033691">
    <property type="term" value="F:sialic acid binding"/>
    <property type="evidence" value="ECO:0007669"/>
    <property type="project" value="TreeGrafter"/>
</dbReference>
<comment type="subcellular location">
    <subcellularLocation>
        <location evidence="1">Membrane</location>
        <topology evidence="1">Single-pass type I membrane protein</topology>
    </subcellularLocation>
</comment>
<feature type="region of interest" description="Disordered" evidence="8">
    <location>
        <begin position="541"/>
        <end position="575"/>
    </location>
</feature>
<dbReference type="Pfam" id="PF13927">
    <property type="entry name" value="Ig_3"/>
    <property type="match status" value="1"/>
</dbReference>
<keyword evidence="2 9" id="KW-0812">Transmembrane</keyword>
<keyword evidence="3" id="KW-0430">Lectin</keyword>
<dbReference type="PANTHER" id="PTHR12035">
    <property type="entry name" value="SIALIC ACID BINDING IMMUNOGLOBULIN-LIKE LECTIN"/>
    <property type="match status" value="1"/>
</dbReference>
<keyword evidence="10" id="KW-0732">Signal</keyword>
<evidence type="ECO:0000256" key="6">
    <source>
        <dbReference type="ARBA" id="ARBA00023136"/>
    </source>
</evidence>
<feature type="chain" id="PRO_5034989647" evidence="10">
    <location>
        <begin position="26"/>
        <end position="575"/>
    </location>
</feature>
<evidence type="ECO:0000256" key="3">
    <source>
        <dbReference type="ARBA" id="ARBA00022734"/>
    </source>
</evidence>
<dbReference type="Ensembl" id="ENSCMMT00000008355.1">
    <property type="protein sequence ID" value="ENSCMMP00000007565.1"/>
    <property type="gene ID" value="ENSCMMG00000004614.1"/>
</dbReference>
<dbReference type="Proteomes" id="UP000694556">
    <property type="component" value="Unassembled WGS sequence"/>
</dbReference>
<dbReference type="PROSITE" id="PS50835">
    <property type="entry name" value="IG_LIKE"/>
    <property type="match status" value="1"/>
</dbReference>
<evidence type="ECO:0000256" key="1">
    <source>
        <dbReference type="ARBA" id="ARBA00004479"/>
    </source>
</evidence>
<evidence type="ECO:0000256" key="4">
    <source>
        <dbReference type="ARBA" id="ARBA00022889"/>
    </source>
</evidence>
<evidence type="ECO:0000256" key="9">
    <source>
        <dbReference type="SAM" id="Phobius"/>
    </source>
</evidence>
<comment type="similarity">
    <text evidence="7">Belongs to the immunoglobulin superfamily. SIGLEC (sialic acid binding Ig-like lectin) family.</text>
</comment>
<feature type="domain" description="Ig-like" evidence="11">
    <location>
        <begin position="246"/>
        <end position="316"/>
    </location>
</feature>